<reference evidence="2" key="1">
    <citation type="journal article" date="2023" name="Microbiol Resour">
        <title>Genome Sequences of Rhodoplanes serenus and Two Thermotolerant Strains, Rhodoplanes tepidamans and 'Rhodoplanes cryptolactis,' Further Refine the Genus.</title>
        <authorList>
            <person name="Rayyan A.A."/>
            <person name="Kyndt J.A."/>
        </authorList>
    </citation>
    <scope>NUCLEOTIDE SEQUENCE</scope>
    <source>
        <strain evidence="2">DSM 9987</strain>
    </source>
</reference>
<evidence type="ECO:0000313" key="3">
    <source>
        <dbReference type="Proteomes" id="UP001165652"/>
    </source>
</evidence>
<feature type="chain" id="PRO_5047530881" description="Secreted protein" evidence="1">
    <location>
        <begin position="22"/>
        <end position="90"/>
    </location>
</feature>
<evidence type="ECO:0008006" key="4">
    <source>
        <dbReference type="Google" id="ProtNLM"/>
    </source>
</evidence>
<evidence type="ECO:0000313" key="2">
    <source>
        <dbReference type="EMBL" id="MDC7789519.1"/>
    </source>
</evidence>
<proteinExistence type="predicted"/>
<feature type="signal peptide" evidence="1">
    <location>
        <begin position="1"/>
        <end position="21"/>
    </location>
</feature>
<name>A0ABT5JIH8_RHOTP</name>
<comment type="caution">
    <text evidence="2">The sequence shown here is derived from an EMBL/GenBank/DDBJ whole genome shotgun (WGS) entry which is preliminary data.</text>
</comment>
<gene>
    <name evidence="2" type="ORF">PQJ73_27885</name>
</gene>
<accession>A0ABT5JIH8</accession>
<keyword evidence="1" id="KW-0732">Signal</keyword>
<evidence type="ECO:0000256" key="1">
    <source>
        <dbReference type="SAM" id="SignalP"/>
    </source>
</evidence>
<sequence length="90" mass="9580">MLRKPLIAALLLCLVAPVAPAAALPAAPLATATPAVVPDGRDDVAPASFWAQPYPYGYRWRKRPCRSDVCAGAPMRVPTCPTPRRAAVCR</sequence>
<reference evidence="2" key="2">
    <citation type="submission" date="2023-02" db="EMBL/GenBank/DDBJ databases">
        <authorList>
            <person name="Rayyan A."/>
            <person name="Meyer T."/>
            <person name="Kyndt J.A."/>
        </authorList>
    </citation>
    <scope>NUCLEOTIDE SEQUENCE</scope>
    <source>
        <strain evidence="2">DSM 9987</strain>
    </source>
</reference>
<dbReference type="Proteomes" id="UP001165652">
    <property type="component" value="Unassembled WGS sequence"/>
</dbReference>
<protein>
    <recommendedName>
        <fullName evidence="4">Secreted protein</fullName>
    </recommendedName>
</protein>
<dbReference type="EMBL" id="JAQQLI010000076">
    <property type="protein sequence ID" value="MDC7789519.1"/>
    <property type="molecule type" value="Genomic_DNA"/>
</dbReference>
<organism evidence="2 3">
    <name type="scientific">Rhodoplanes tepidamans</name>
    <name type="common">Rhodoplanes cryptolactis</name>
    <dbReference type="NCBI Taxonomy" id="200616"/>
    <lineage>
        <taxon>Bacteria</taxon>
        <taxon>Pseudomonadati</taxon>
        <taxon>Pseudomonadota</taxon>
        <taxon>Alphaproteobacteria</taxon>
        <taxon>Hyphomicrobiales</taxon>
        <taxon>Nitrobacteraceae</taxon>
        <taxon>Rhodoplanes</taxon>
    </lineage>
</organism>
<dbReference type="RefSeq" id="WP_272780343.1">
    <property type="nucleotide sequence ID" value="NZ_JAQQLI010000076.1"/>
</dbReference>
<keyword evidence="3" id="KW-1185">Reference proteome</keyword>